<dbReference type="Proteomes" id="UP000244722">
    <property type="component" value="Unassembled WGS sequence"/>
</dbReference>
<dbReference type="OrthoDB" id="167398at2759"/>
<dbReference type="Pfam" id="PF08022">
    <property type="entry name" value="FAD_binding_8"/>
    <property type="match status" value="1"/>
</dbReference>
<feature type="region of interest" description="Disordered" evidence="14">
    <location>
        <begin position="471"/>
        <end position="502"/>
    </location>
</feature>
<keyword evidence="9" id="KW-0560">Oxidoreductase</keyword>
<evidence type="ECO:0000256" key="11">
    <source>
        <dbReference type="ARBA" id="ARBA00023136"/>
    </source>
</evidence>
<evidence type="ECO:0000256" key="16">
    <source>
        <dbReference type="SAM" id="SignalP"/>
    </source>
</evidence>
<dbReference type="InterPro" id="IPR017938">
    <property type="entry name" value="Riboflavin_synthase-like_b-brl"/>
</dbReference>
<dbReference type="Pfam" id="PF08030">
    <property type="entry name" value="NAD_binding_6"/>
    <property type="match status" value="1"/>
</dbReference>
<evidence type="ECO:0000256" key="9">
    <source>
        <dbReference type="ARBA" id="ARBA00023002"/>
    </source>
</evidence>
<reference evidence="18 19" key="1">
    <citation type="submission" date="2017-04" db="EMBL/GenBank/DDBJ databases">
        <title>Draft genome sequence of Tuber borchii Vittad., a whitish edible truffle.</title>
        <authorList>
            <consortium name="DOE Joint Genome Institute"/>
            <person name="Murat C."/>
            <person name="Kuo A."/>
            <person name="Barry K.W."/>
            <person name="Clum A."/>
            <person name="Dockter R.B."/>
            <person name="Fauchery L."/>
            <person name="Iotti M."/>
            <person name="Kohler A."/>
            <person name="Labutti K."/>
            <person name="Lindquist E.A."/>
            <person name="Lipzen A."/>
            <person name="Ohm R.A."/>
            <person name="Wang M."/>
            <person name="Grigoriev I.V."/>
            <person name="Zambonelli A."/>
            <person name="Martin F.M."/>
        </authorList>
    </citation>
    <scope>NUCLEOTIDE SEQUENCE [LARGE SCALE GENOMIC DNA]</scope>
    <source>
        <strain evidence="18 19">Tbo3840</strain>
    </source>
</reference>
<accession>A0A2T7A7C8</accession>
<dbReference type="InterPro" id="IPR051410">
    <property type="entry name" value="Ferric/Cupric_Reductase"/>
</dbReference>
<keyword evidence="10" id="KW-0406">Ion transport</keyword>
<feature type="compositionally biased region" description="Polar residues" evidence="14">
    <location>
        <begin position="476"/>
        <end position="488"/>
    </location>
</feature>
<evidence type="ECO:0000313" key="19">
    <source>
        <dbReference type="Proteomes" id="UP000244722"/>
    </source>
</evidence>
<protein>
    <recommendedName>
        <fullName evidence="3">ferric-chelate reductase (NADPH)</fullName>
        <ecNumber evidence="3">1.16.1.9</ecNumber>
    </recommendedName>
</protein>
<dbReference type="InterPro" id="IPR013112">
    <property type="entry name" value="FAD-bd_8"/>
</dbReference>
<evidence type="ECO:0000256" key="1">
    <source>
        <dbReference type="ARBA" id="ARBA00004651"/>
    </source>
</evidence>
<evidence type="ECO:0000256" key="10">
    <source>
        <dbReference type="ARBA" id="ARBA00023065"/>
    </source>
</evidence>
<feature type="signal peptide" evidence="16">
    <location>
        <begin position="1"/>
        <end position="24"/>
    </location>
</feature>
<dbReference type="Gene3D" id="3.40.50.80">
    <property type="entry name" value="Nucleotide-binding domain of ferredoxin-NADP reductase (FNR) module"/>
    <property type="match status" value="1"/>
</dbReference>
<evidence type="ECO:0000259" key="17">
    <source>
        <dbReference type="PROSITE" id="PS51384"/>
    </source>
</evidence>
<keyword evidence="6 15" id="KW-0812">Transmembrane</keyword>
<feature type="transmembrane region" description="Helical" evidence="15">
    <location>
        <begin position="174"/>
        <end position="196"/>
    </location>
</feature>
<dbReference type="Pfam" id="PF01794">
    <property type="entry name" value="Ferric_reduct"/>
    <property type="match status" value="1"/>
</dbReference>
<dbReference type="InterPro" id="IPR017927">
    <property type="entry name" value="FAD-bd_FR_type"/>
</dbReference>
<dbReference type="GO" id="GO:0015677">
    <property type="term" value="P:copper ion import"/>
    <property type="evidence" value="ECO:0007669"/>
    <property type="project" value="TreeGrafter"/>
</dbReference>
<keyword evidence="4" id="KW-0813">Transport</keyword>
<evidence type="ECO:0000256" key="6">
    <source>
        <dbReference type="ARBA" id="ARBA00022692"/>
    </source>
</evidence>
<dbReference type="PANTHER" id="PTHR32361:SF9">
    <property type="entry name" value="FERRIC REDUCTASE TRANSMEMBRANE COMPONENT 3-RELATED"/>
    <property type="match status" value="1"/>
</dbReference>
<evidence type="ECO:0000256" key="12">
    <source>
        <dbReference type="ARBA" id="ARBA00023180"/>
    </source>
</evidence>
<feature type="transmembrane region" description="Helical" evidence="15">
    <location>
        <begin position="82"/>
        <end position="101"/>
    </location>
</feature>
<dbReference type="InterPro" id="IPR013130">
    <property type="entry name" value="Fe3_Rdtase_TM_dom"/>
</dbReference>
<feature type="transmembrane region" description="Helical" evidence="15">
    <location>
        <begin position="222"/>
        <end position="239"/>
    </location>
</feature>
<dbReference type="STRING" id="42251.A0A2T7A7C8"/>
<dbReference type="InterPro" id="IPR013121">
    <property type="entry name" value="Fe_red_NAD-bd_6"/>
</dbReference>
<feature type="chain" id="PRO_5015781186" description="ferric-chelate reductase (NADPH)" evidence="16">
    <location>
        <begin position="25"/>
        <end position="783"/>
    </location>
</feature>
<keyword evidence="19" id="KW-1185">Reference proteome</keyword>
<comment type="subcellular location">
    <subcellularLocation>
        <location evidence="1">Cell membrane</location>
        <topology evidence="1">Multi-pass membrane protein</topology>
    </subcellularLocation>
</comment>
<evidence type="ECO:0000256" key="15">
    <source>
        <dbReference type="SAM" id="Phobius"/>
    </source>
</evidence>
<feature type="transmembrane region" description="Helical" evidence="15">
    <location>
        <begin position="327"/>
        <end position="348"/>
    </location>
</feature>
<keyword evidence="16" id="KW-0732">Signal</keyword>
<comment type="catalytic activity">
    <reaction evidence="13">
        <text>2 a Fe(II)-siderophore + NADP(+) + H(+) = 2 a Fe(III)-siderophore + NADPH</text>
        <dbReference type="Rhea" id="RHEA:28795"/>
        <dbReference type="Rhea" id="RHEA-COMP:11342"/>
        <dbReference type="Rhea" id="RHEA-COMP:11344"/>
        <dbReference type="ChEBI" id="CHEBI:15378"/>
        <dbReference type="ChEBI" id="CHEBI:29033"/>
        <dbReference type="ChEBI" id="CHEBI:29034"/>
        <dbReference type="ChEBI" id="CHEBI:57783"/>
        <dbReference type="ChEBI" id="CHEBI:58349"/>
        <dbReference type="EC" id="1.16.1.9"/>
    </reaction>
</comment>
<keyword evidence="5" id="KW-1003">Cell membrane</keyword>
<dbReference type="InterPro" id="IPR039261">
    <property type="entry name" value="FNR_nucleotide-bd"/>
</dbReference>
<dbReference type="GO" id="GO:0052851">
    <property type="term" value="F:ferric-chelate reductase (NADPH) activity"/>
    <property type="evidence" value="ECO:0007669"/>
    <property type="project" value="UniProtKB-EC"/>
</dbReference>
<dbReference type="SFLD" id="SFLDG01168">
    <property type="entry name" value="Ferric_reductase_subgroup_(FRE"/>
    <property type="match status" value="1"/>
</dbReference>
<dbReference type="GO" id="GO:0005886">
    <property type="term" value="C:plasma membrane"/>
    <property type="evidence" value="ECO:0007669"/>
    <property type="project" value="UniProtKB-SubCell"/>
</dbReference>
<dbReference type="EC" id="1.16.1.9" evidence="3"/>
<evidence type="ECO:0000256" key="7">
    <source>
        <dbReference type="ARBA" id="ARBA00022982"/>
    </source>
</evidence>
<organism evidence="18 19">
    <name type="scientific">Tuber borchii</name>
    <name type="common">White truffle</name>
    <dbReference type="NCBI Taxonomy" id="42251"/>
    <lineage>
        <taxon>Eukaryota</taxon>
        <taxon>Fungi</taxon>
        <taxon>Dikarya</taxon>
        <taxon>Ascomycota</taxon>
        <taxon>Pezizomycotina</taxon>
        <taxon>Pezizomycetes</taxon>
        <taxon>Pezizales</taxon>
        <taxon>Tuberaceae</taxon>
        <taxon>Tuber</taxon>
    </lineage>
</organism>
<dbReference type="PROSITE" id="PS51384">
    <property type="entry name" value="FAD_FR"/>
    <property type="match status" value="1"/>
</dbReference>
<evidence type="ECO:0000256" key="14">
    <source>
        <dbReference type="SAM" id="MobiDB-lite"/>
    </source>
</evidence>
<dbReference type="PANTHER" id="PTHR32361">
    <property type="entry name" value="FERRIC/CUPRIC REDUCTASE TRANSMEMBRANE COMPONENT"/>
    <property type="match status" value="1"/>
</dbReference>
<feature type="transmembrane region" description="Helical" evidence="15">
    <location>
        <begin position="298"/>
        <end position="315"/>
    </location>
</feature>
<proteinExistence type="inferred from homology"/>
<evidence type="ECO:0000256" key="4">
    <source>
        <dbReference type="ARBA" id="ARBA00022448"/>
    </source>
</evidence>
<evidence type="ECO:0000256" key="8">
    <source>
        <dbReference type="ARBA" id="ARBA00022989"/>
    </source>
</evidence>
<dbReference type="SUPFAM" id="SSF52343">
    <property type="entry name" value="Ferredoxin reductase-like, C-terminal NADP-linked domain"/>
    <property type="match status" value="1"/>
</dbReference>
<keyword evidence="11 15" id="KW-0472">Membrane</keyword>
<dbReference type="SUPFAM" id="SSF63380">
    <property type="entry name" value="Riboflavin synthase domain-like"/>
    <property type="match status" value="1"/>
</dbReference>
<feature type="domain" description="FAD-binding FR-type" evidence="17">
    <location>
        <begin position="385"/>
        <end position="627"/>
    </location>
</feature>
<dbReference type="GO" id="GO:0006826">
    <property type="term" value="P:iron ion transport"/>
    <property type="evidence" value="ECO:0007669"/>
    <property type="project" value="TreeGrafter"/>
</dbReference>
<dbReference type="CDD" id="cd06186">
    <property type="entry name" value="NOX_Duox_like_FAD_NADP"/>
    <property type="match status" value="1"/>
</dbReference>
<feature type="transmembrane region" description="Helical" evidence="15">
    <location>
        <begin position="260"/>
        <end position="278"/>
    </location>
</feature>
<keyword evidence="12" id="KW-0325">Glycoprotein</keyword>
<dbReference type="GO" id="GO:0006879">
    <property type="term" value="P:intracellular iron ion homeostasis"/>
    <property type="evidence" value="ECO:0007669"/>
    <property type="project" value="TreeGrafter"/>
</dbReference>
<sequence length="783" mass="87287">MRNRKHPQLLPLLILSLCNTLVYAASTDFPSVTVPALPAHDGKSLFKGEPVPIVDWMSPDTINFTWGLTGVDNFENLMFSTYLFATLGSVVALLFVFRTFIYHINNQRLAITVASSYTTTASHFYSLPPARWFSLLRRHLILAPLHKLRHNNPLIVDLSAPPIKIHLGALPSRLNFIIIVLYLLSNILYCTLYLPWDGSVGPDGKLREPTKAALVAEFRGRTGVMAVVNMIPLFVCMARNNFVGHAVEVGFDIWNLFHRWIGRVVVLESVAHMLAWTVNKVDQAGWEGLAEALRVNHFYQVGLMAEIALVLIAILSASPLRHANYEFFLSMHQLLVVFFVAGIWWHLYIDILPQMIYCNIAIAIWVADRIFRILRILKNNIKWRRKGLSFSVAEVAPLKGGDAVRLSVELSTPFKYRPGTHAYLYVPRIGWWQSHPFSIAWLSTEGSAQMIEMTQMPNSLEARNSTLTATAVEAVSHSQSQASTSRNLNAPKDPYDPSKYRSGINSVQVSVATVSHDGTSMRQKTYSNLENCLQDSNPHRPLPASPPSFMVRNSPALPVKHRDLVATGTPKKTTMHFIISKHNGFTKQLYDAAQSAAATADPEKPKKGCVLKALALVEGPYGGHHSFDSFGTVVLVAGGVGITHCLGYVRHLLHGYNEGTVATQRVKLVWVIRKSEHIHWVSDWLEEILRMPLCRRVLEIDIYITRPSGTTNGNGWAGRGGLVKIYVGRPEFEAVLEKIVRRRIGAMAVTVCGGGAVSDSVRAATLKFVDQATIDFSEESFTW</sequence>
<keyword evidence="8 15" id="KW-1133">Transmembrane helix</keyword>
<evidence type="ECO:0000256" key="2">
    <source>
        <dbReference type="ARBA" id="ARBA00006278"/>
    </source>
</evidence>
<dbReference type="AlphaFoldDB" id="A0A2T7A7C8"/>
<comment type="caution">
    <text evidence="18">The sequence shown here is derived from an EMBL/GenBank/DDBJ whole genome shotgun (WGS) entry which is preliminary data.</text>
</comment>
<dbReference type="EMBL" id="NESQ01000008">
    <property type="protein sequence ID" value="PUU83641.1"/>
    <property type="molecule type" value="Genomic_DNA"/>
</dbReference>
<name>A0A2T7A7C8_TUBBO</name>
<evidence type="ECO:0000256" key="3">
    <source>
        <dbReference type="ARBA" id="ARBA00012668"/>
    </source>
</evidence>
<evidence type="ECO:0000256" key="5">
    <source>
        <dbReference type="ARBA" id="ARBA00022475"/>
    </source>
</evidence>
<comment type="similarity">
    <text evidence="2">Belongs to the ferric reductase (FRE) family.</text>
</comment>
<dbReference type="SFLD" id="SFLDS00052">
    <property type="entry name" value="Ferric_Reductase_Domain"/>
    <property type="match status" value="2"/>
</dbReference>
<evidence type="ECO:0000313" key="18">
    <source>
        <dbReference type="EMBL" id="PUU83641.1"/>
    </source>
</evidence>
<evidence type="ECO:0000256" key="13">
    <source>
        <dbReference type="ARBA" id="ARBA00048483"/>
    </source>
</evidence>
<keyword evidence="7" id="KW-0249">Electron transport</keyword>
<gene>
    <name evidence="18" type="ORF">B9Z19DRAFT_1118777</name>
</gene>